<keyword evidence="2" id="KW-1185">Reference proteome</keyword>
<accession>A0AA35SRA9</accession>
<gene>
    <name evidence="1" type="ORF">GBAR_LOCUS19302</name>
</gene>
<protein>
    <submittedName>
        <fullName evidence="1">Uncharacterized protein</fullName>
    </submittedName>
</protein>
<sequence>TQRSRSVGAIYGFTTHSTPLECKSLDVVFSIDIALLWSAEAPIIKYLVGVMPCVGFPESLNRVHVVYYKNTLVPSKCFKML</sequence>
<organism evidence="1 2">
    <name type="scientific">Geodia barretti</name>
    <name type="common">Barrett's horny sponge</name>
    <dbReference type="NCBI Taxonomy" id="519541"/>
    <lineage>
        <taxon>Eukaryota</taxon>
        <taxon>Metazoa</taxon>
        <taxon>Porifera</taxon>
        <taxon>Demospongiae</taxon>
        <taxon>Heteroscleromorpha</taxon>
        <taxon>Tetractinellida</taxon>
        <taxon>Astrophorina</taxon>
        <taxon>Geodiidae</taxon>
        <taxon>Geodia</taxon>
    </lineage>
</organism>
<name>A0AA35SRA9_GEOBA</name>
<reference evidence="1" key="1">
    <citation type="submission" date="2023-03" db="EMBL/GenBank/DDBJ databases">
        <authorList>
            <person name="Steffen K."/>
            <person name="Cardenas P."/>
        </authorList>
    </citation>
    <scope>NUCLEOTIDE SEQUENCE</scope>
</reference>
<proteinExistence type="predicted"/>
<evidence type="ECO:0000313" key="1">
    <source>
        <dbReference type="EMBL" id="CAI8034244.1"/>
    </source>
</evidence>
<dbReference type="Proteomes" id="UP001174909">
    <property type="component" value="Unassembled WGS sequence"/>
</dbReference>
<feature type="non-terminal residue" evidence="1">
    <location>
        <position position="81"/>
    </location>
</feature>
<evidence type="ECO:0000313" key="2">
    <source>
        <dbReference type="Proteomes" id="UP001174909"/>
    </source>
</evidence>
<comment type="caution">
    <text evidence="1">The sequence shown here is derived from an EMBL/GenBank/DDBJ whole genome shotgun (WGS) entry which is preliminary data.</text>
</comment>
<dbReference type="AlphaFoldDB" id="A0AA35SRA9"/>
<dbReference type="EMBL" id="CASHTH010002721">
    <property type="protein sequence ID" value="CAI8034244.1"/>
    <property type="molecule type" value="Genomic_DNA"/>
</dbReference>